<dbReference type="RefSeq" id="WP_072836573.1">
    <property type="nucleotide sequence ID" value="NZ_FQUU01000017.1"/>
</dbReference>
<dbReference type="Proteomes" id="UP000184048">
    <property type="component" value="Unassembled WGS sequence"/>
</dbReference>
<dbReference type="AlphaFoldDB" id="A0A1M5E6S2"/>
<dbReference type="Pfam" id="PF00027">
    <property type="entry name" value="cNMP_binding"/>
    <property type="match status" value="1"/>
</dbReference>
<keyword evidence="2" id="KW-0418">Kinase</keyword>
<dbReference type="Gene3D" id="2.60.120.10">
    <property type="entry name" value="Jelly Rolls"/>
    <property type="match status" value="1"/>
</dbReference>
<dbReference type="OrthoDB" id="680421at2"/>
<evidence type="ECO:0000259" key="1">
    <source>
        <dbReference type="PROSITE" id="PS50042"/>
    </source>
</evidence>
<dbReference type="EMBL" id="FQUU01000017">
    <property type="protein sequence ID" value="SHF74865.1"/>
    <property type="molecule type" value="Genomic_DNA"/>
</dbReference>
<keyword evidence="3" id="KW-1185">Reference proteome</keyword>
<accession>A0A1M5E6S2</accession>
<gene>
    <name evidence="2" type="ORF">SAMN02745131_03444</name>
</gene>
<name>A0A1M5E6S2_9BACT</name>
<dbReference type="PROSITE" id="PS50042">
    <property type="entry name" value="CNMP_BINDING_3"/>
    <property type="match status" value="1"/>
</dbReference>
<evidence type="ECO:0000313" key="3">
    <source>
        <dbReference type="Proteomes" id="UP000184048"/>
    </source>
</evidence>
<reference evidence="2 3" key="1">
    <citation type="submission" date="2016-11" db="EMBL/GenBank/DDBJ databases">
        <authorList>
            <person name="Jaros S."/>
            <person name="Januszkiewicz K."/>
            <person name="Wedrychowicz H."/>
        </authorList>
    </citation>
    <scope>NUCLEOTIDE SEQUENCE [LARGE SCALE GENOMIC DNA]</scope>
    <source>
        <strain evidence="2 3">DSM 18119</strain>
    </source>
</reference>
<dbReference type="CDD" id="cd00038">
    <property type="entry name" value="CAP_ED"/>
    <property type="match status" value="1"/>
</dbReference>
<feature type="domain" description="Cyclic nucleotide-binding" evidence="1">
    <location>
        <begin position="10"/>
        <end position="130"/>
    </location>
</feature>
<evidence type="ECO:0000313" key="2">
    <source>
        <dbReference type="EMBL" id="SHF74865.1"/>
    </source>
</evidence>
<organism evidence="2 3">
    <name type="scientific">Flavisolibacter ginsengisoli DSM 18119</name>
    <dbReference type="NCBI Taxonomy" id="1121884"/>
    <lineage>
        <taxon>Bacteria</taxon>
        <taxon>Pseudomonadati</taxon>
        <taxon>Bacteroidota</taxon>
        <taxon>Chitinophagia</taxon>
        <taxon>Chitinophagales</taxon>
        <taxon>Chitinophagaceae</taxon>
        <taxon>Flavisolibacter</taxon>
    </lineage>
</organism>
<dbReference type="InterPro" id="IPR018490">
    <property type="entry name" value="cNMP-bd_dom_sf"/>
</dbReference>
<sequence>MEKLQQAIDRISPLKEETRADFIAAWKAWEVPKDYLLLRENTISDYIYYIEKGVARIYYNKNDKEVTEWIALEDQFFLSITSFFNRTPSHLVIQTIQPSIVYGIHHDQFMKLASQYHDVERLLRKMVTSSLILSQERMRSIQFETAQQRYKKLLKHSPQIIQQVPLSYIASFLGITLETLSRIRAQK</sequence>
<proteinExistence type="predicted"/>
<keyword evidence="2" id="KW-0808">Transferase</keyword>
<dbReference type="GO" id="GO:0016301">
    <property type="term" value="F:kinase activity"/>
    <property type="evidence" value="ECO:0007669"/>
    <property type="project" value="UniProtKB-KW"/>
</dbReference>
<dbReference type="STRING" id="1121884.SAMN02745131_03444"/>
<dbReference type="InterPro" id="IPR014710">
    <property type="entry name" value="RmlC-like_jellyroll"/>
</dbReference>
<dbReference type="SUPFAM" id="SSF51206">
    <property type="entry name" value="cAMP-binding domain-like"/>
    <property type="match status" value="1"/>
</dbReference>
<dbReference type="InterPro" id="IPR000595">
    <property type="entry name" value="cNMP-bd_dom"/>
</dbReference>
<protein>
    <submittedName>
        <fullName evidence="2">cAMP-binding domain of CRP or a regulatory subunit of cAMP-dependent protein kinases</fullName>
    </submittedName>
</protein>